<evidence type="ECO:0008006" key="4">
    <source>
        <dbReference type="Google" id="ProtNLM"/>
    </source>
</evidence>
<dbReference type="AlphaFoldDB" id="A0A085G121"/>
<name>A0A085G121_EWIA3</name>
<protein>
    <recommendedName>
        <fullName evidence="4">Phage protein</fullName>
    </recommendedName>
</protein>
<dbReference type="Proteomes" id="UP000028640">
    <property type="component" value="Unassembled WGS sequence"/>
</dbReference>
<evidence type="ECO:0000313" key="3">
    <source>
        <dbReference type="Proteomes" id="UP000028640"/>
    </source>
</evidence>
<evidence type="ECO:0000256" key="1">
    <source>
        <dbReference type="SAM" id="Phobius"/>
    </source>
</evidence>
<reference evidence="2 3" key="1">
    <citation type="submission" date="2014-05" db="EMBL/GenBank/DDBJ databases">
        <title>ATOL: Assembling a taxonomically balanced genome-scale reconstruction of the evolutionary history of the Enterobacteriaceae.</title>
        <authorList>
            <person name="Plunkett G.III."/>
            <person name="Neeno-Eckwall E.C."/>
            <person name="Glasner J.D."/>
            <person name="Perna N.T."/>
        </authorList>
    </citation>
    <scope>NUCLEOTIDE SEQUENCE [LARGE SCALE GENOMIC DNA]</scope>
    <source>
        <strain evidence="2 3">ATCC 33852</strain>
    </source>
</reference>
<keyword evidence="3" id="KW-1185">Reference proteome</keyword>
<keyword evidence="1" id="KW-1133">Transmembrane helix</keyword>
<keyword evidence="1" id="KW-0472">Membrane</keyword>
<accession>A0A085G121</accession>
<feature type="transmembrane region" description="Helical" evidence="1">
    <location>
        <begin position="309"/>
        <end position="328"/>
    </location>
</feature>
<keyword evidence="1" id="KW-0812">Transmembrane</keyword>
<comment type="caution">
    <text evidence="2">The sequence shown here is derived from an EMBL/GenBank/DDBJ whole genome shotgun (WGS) entry which is preliminary data.</text>
</comment>
<sequence>MNSLSSVVELYRLANRPEFIDGRFSASIRYSKELKNTLESILSEGFRFGSFDDLNVDDEEFYCIQDIPASGSLLNFEFLVSQSSAESFYESEKEFIKINSLMRGEVPEQYYIVDLDYLSSEQGKPTSIKKIEAICGLITSLSKLSHFHDMKNSGHGNFYRLVFVLHSESKSSSAVIETLLSEEMLEYEEINTSLINSLASIKPASDFHYDEKVNTFRNTLIEYINSSEITFKEIIKNWGLITTLYSNNLAVYMSAFSFQKARKEVAETEIEYADKISKITTEIANKALAIPISLVASIAIFQLTGKIEISITFSGLVIASIIISLIIISQQKQLNRISHAKDIVFSSIEKKIQDDNSDLKIRLIEAKEELKSNAEFCNMVLKSLMTIAWVPVGIGTLGLLYRLIS</sequence>
<dbReference type="OrthoDB" id="6184272at2"/>
<proteinExistence type="predicted"/>
<organism evidence="2 3">
    <name type="scientific">Ewingella americana (strain ATCC 33852 / DSM 4580 / CCUG 14506 / JCM 5911 / LMG 7869 / NCTC 12157 / CDC 1468-78)</name>
    <dbReference type="NCBI Taxonomy" id="910964"/>
    <lineage>
        <taxon>Bacteria</taxon>
        <taxon>Pseudomonadati</taxon>
        <taxon>Pseudomonadota</taxon>
        <taxon>Gammaproteobacteria</taxon>
        <taxon>Enterobacterales</taxon>
        <taxon>Yersiniaceae</taxon>
        <taxon>Ewingella</taxon>
    </lineage>
</organism>
<dbReference type="EMBL" id="JMPJ01000075">
    <property type="protein sequence ID" value="KFC77416.1"/>
    <property type="molecule type" value="Genomic_DNA"/>
</dbReference>
<dbReference type="RefSeq" id="WP_034795813.1">
    <property type="nucleotide sequence ID" value="NZ_JMPJ01000075.1"/>
</dbReference>
<evidence type="ECO:0000313" key="2">
    <source>
        <dbReference type="EMBL" id="KFC77416.1"/>
    </source>
</evidence>
<dbReference type="GeneID" id="78382343"/>
<gene>
    <name evidence="2" type="ORF">GEAM_4267</name>
</gene>
<feature type="transmembrane region" description="Helical" evidence="1">
    <location>
        <begin position="384"/>
        <end position="404"/>
    </location>
</feature>
<dbReference type="eggNOG" id="ENOG502ZDQN">
    <property type="taxonomic scope" value="Bacteria"/>
</dbReference>
<dbReference type="STRING" id="910964.GEAM_4267"/>